<evidence type="ECO:0000313" key="2">
    <source>
        <dbReference type="EMBL" id="OGK29203.1"/>
    </source>
</evidence>
<feature type="transmembrane region" description="Helical" evidence="1">
    <location>
        <begin position="70"/>
        <end position="89"/>
    </location>
</feature>
<dbReference type="EMBL" id="MFZS01000014">
    <property type="protein sequence ID" value="OGK29203.1"/>
    <property type="molecule type" value="Genomic_DNA"/>
</dbReference>
<dbReference type="Proteomes" id="UP000177027">
    <property type="component" value="Unassembled WGS sequence"/>
</dbReference>
<evidence type="ECO:0000313" key="3">
    <source>
        <dbReference type="Proteomes" id="UP000177027"/>
    </source>
</evidence>
<accession>A0A1F7HDQ4</accession>
<proteinExistence type="predicted"/>
<feature type="transmembrane region" description="Helical" evidence="1">
    <location>
        <begin position="14"/>
        <end position="34"/>
    </location>
</feature>
<name>A0A1F7HDQ4_9BACT</name>
<feature type="transmembrane region" description="Helical" evidence="1">
    <location>
        <begin position="40"/>
        <end position="58"/>
    </location>
</feature>
<dbReference type="AlphaFoldDB" id="A0A1F7HDQ4"/>
<comment type="caution">
    <text evidence="2">The sequence shown here is derived from an EMBL/GenBank/DDBJ whole genome shotgun (WGS) entry which is preliminary data.</text>
</comment>
<gene>
    <name evidence="2" type="ORF">A3D06_01105</name>
</gene>
<sequence length="91" mass="10692">MMYKREHRYTTHEVIEYLLLAISGGAFLLFLSIFKGQHMKQFIVSALFILYYILWGIIHHMRDQTLHLKVVLEYILIGGLALILLQMLLSV</sequence>
<keyword evidence="1" id="KW-1133">Transmembrane helix</keyword>
<protein>
    <submittedName>
        <fullName evidence="2">Uncharacterized protein</fullName>
    </submittedName>
</protein>
<organism evidence="2 3">
    <name type="scientific">Candidatus Roizmanbacteria bacterium RIFCSPHIGHO2_02_FULL_40_9</name>
    <dbReference type="NCBI Taxonomy" id="1802042"/>
    <lineage>
        <taxon>Bacteria</taxon>
        <taxon>Candidatus Roizmaniibacteriota</taxon>
    </lineage>
</organism>
<keyword evidence="1" id="KW-0472">Membrane</keyword>
<evidence type="ECO:0000256" key="1">
    <source>
        <dbReference type="SAM" id="Phobius"/>
    </source>
</evidence>
<reference evidence="2 3" key="1">
    <citation type="journal article" date="2016" name="Nat. Commun.">
        <title>Thousands of microbial genomes shed light on interconnected biogeochemical processes in an aquifer system.</title>
        <authorList>
            <person name="Anantharaman K."/>
            <person name="Brown C.T."/>
            <person name="Hug L.A."/>
            <person name="Sharon I."/>
            <person name="Castelle C.J."/>
            <person name="Probst A.J."/>
            <person name="Thomas B.C."/>
            <person name="Singh A."/>
            <person name="Wilkins M.J."/>
            <person name="Karaoz U."/>
            <person name="Brodie E.L."/>
            <person name="Williams K.H."/>
            <person name="Hubbard S.S."/>
            <person name="Banfield J.F."/>
        </authorList>
    </citation>
    <scope>NUCLEOTIDE SEQUENCE [LARGE SCALE GENOMIC DNA]</scope>
</reference>
<keyword evidence="1" id="KW-0812">Transmembrane</keyword>